<evidence type="ECO:0000313" key="2">
    <source>
        <dbReference type="EMBL" id="KAB2952640.1"/>
    </source>
</evidence>
<keyword evidence="1" id="KW-0472">Membrane</keyword>
<dbReference type="AlphaFoldDB" id="A0A6I0ETZ3"/>
<reference evidence="2 3" key="1">
    <citation type="submission" date="2019-10" db="EMBL/GenBank/DDBJ databases">
        <title>Whole-genome sequence of the extremophile Heliorestis acidaminivorans DSM 24790.</title>
        <authorList>
            <person name="Kyndt J.A."/>
            <person name="Meyer T.E."/>
        </authorList>
    </citation>
    <scope>NUCLEOTIDE SEQUENCE [LARGE SCALE GENOMIC DNA]</scope>
    <source>
        <strain evidence="2 3">DSM 24790</strain>
    </source>
</reference>
<dbReference type="InterPro" id="IPR012902">
    <property type="entry name" value="N_methyl_site"/>
</dbReference>
<keyword evidence="3" id="KW-1185">Reference proteome</keyword>
<evidence type="ECO:0000313" key="3">
    <source>
        <dbReference type="Proteomes" id="UP000468766"/>
    </source>
</evidence>
<organism evidence="2 3">
    <name type="scientific">Heliorestis acidaminivorans</name>
    <dbReference type="NCBI Taxonomy" id="553427"/>
    <lineage>
        <taxon>Bacteria</taxon>
        <taxon>Bacillati</taxon>
        <taxon>Bacillota</taxon>
        <taxon>Clostridia</taxon>
        <taxon>Eubacteriales</taxon>
        <taxon>Heliobacteriaceae</taxon>
        <taxon>Heliorestis</taxon>
    </lineage>
</organism>
<feature type="transmembrane region" description="Helical" evidence="1">
    <location>
        <begin position="12"/>
        <end position="37"/>
    </location>
</feature>
<comment type="caution">
    <text evidence="2">The sequence shown here is derived from an EMBL/GenBank/DDBJ whole genome shotgun (WGS) entry which is preliminary data.</text>
</comment>
<keyword evidence="1" id="KW-1133">Transmembrane helix</keyword>
<protein>
    <submittedName>
        <fullName evidence="2">Type II secretion system protein</fullName>
    </submittedName>
</protein>
<name>A0A6I0ETZ3_9FIRM</name>
<gene>
    <name evidence="2" type="ORF">F9B85_08250</name>
</gene>
<sequence>MYHLLKVNNEKGATLIEIVIAFTLLSIVMISLIKTLFLGEKLEKYSNEEIKALYLARAILEHKTTGMILDWQEAQDTLPTTVFIPKEYDCEVYVTDVGTSWELKEVTVKVWTSEGKEVVLTSRVSKR</sequence>
<evidence type="ECO:0000256" key="1">
    <source>
        <dbReference type="SAM" id="Phobius"/>
    </source>
</evidence>
<proteinExistence type="predicted"/>
<dbReference type="Proteomes" id="UP000468766">
    <property type="component" value="Unassembled WGS sequence"/>
</dbReference>
<dbReference type="Pfam" id="PF07963">
    <property type="entry name" value="N_methyl"/>
    <property type="match status" value="1"/>
</dbReference>
<accession>A0A6I0ETZ3</accession>
<dbReference type="EMBL" id="WBXO01000005">
    <property type="protein sequence ID" value="KAB2952640.1"/>
    <property type="molecule type" value="Genomic_DNA"/>
</dbReference>
<dbReference type="RefSeq" id="WP_151619917.1">
    <property type="nucleotide sequence ID" value="NZ_WBXO01000005.1"/>
</dbReference>
<dbReference type="OrthoDB" id="9879802at2"/>
<keyword evidence="1" id="KW-0812">Transmembrane</keyword>